<evidence type="ECO:0000256" key="1">
    <source>
        <dbReference type="SAM" id="Phobius"/>
    </source>
</evidence>
<accession>A0AAD6E226</accession>
<dbReference type="AlphaFoldDB" id="A0AAD6E226"/>
<keyword evidence="1" id="KW-1133">Transmembrane helix</keyword>
<reference evidence="2 3" key="1">
    <citation type="journal article" date="2023" name="IMA Fungus">
        <title>Comparative genomic study of the Penicillium genus elucidates a diverse pangenome and 15 lateral gene transfer events.</title>
        <authorList>
            <person name="Petersen C."/>
            <person name="Sorensen T."/>
            <person name="Nielsen M.R."/>
            <person name="Sondergaard T.E."/>
            <person name="Sorensen J.L."/>
            <person name="Fitzpatrick D.A."/>
            <person name="Frisvad J.C."/>
            <person name="Nielsen K.L."/>
        </authorList>
    </citation>
    <scope>NUCLEOTIDE SEQUENCE [LARGE SCALE GENOMIC DNA]</scope>
    <source>
        <strain evidence="2 3">IBT 29057</strain>
    </source>
</reference>
<feature type="transmembrane region" description="Helical" evidence="1">
    <location>
        <begin position="147"/>
        <end position="165"/>
    </location>
</feature>
<proteinExistence type="predicted"/>
<keyword evidence="1" id="KW-0472">Membrane</keyword>
<keyword evidence="1" id="KW-0812">Transmembrane</keyword>
<gene>
    <name evidence="2" type="ORF">N7450_000073</name>
</gene>
<organism evidence="2 3">
    <name type="scientific">Penicillium hetheringtonii</name>
    <dbReference type="NCBI Taxonomy" id="911720"/>
    <lineage>
        <taxon>Eukaryota</taxon>
        <taxon>Fungi</taxon>
        <taxon>Dikarya</taxon>
        <taxon>Ascomycota</taxon>
        <taxon>Pezizomycotina</taxon>
        <taxon>Eurotiomycetes</taxon>
        <taxon>Eurotiomycetidae</taxon>
        <taxon>Eurotiales</taxon>
        <taxon>Aspergillaceae</taxon>
        <taxon>Penicillium</taxon>
    </lineage>
</organism>
<name>A0AAD6E226_9EURO</name>
<comment type="caution">
    <text evidence="2">The sequence shown here is derived from an EMBL/GenBank/DDBJ whole genome shotgun (WGS) entry which is preliminary data.</text>
</comment>
<dbReference type="Proteomes" id="UP001216150">
    <property type="component" value="Unassembled WGS sequence"/>
</dbReference>
<evidence type="ECO:0000313" key="3">
    <source>
        <dbReference type="Proteomes" id="UP001216150"/>
    </source>
</evidence>
<sequence>MDRFEQGPGSKDIDSRAQNFSESLLYLQRWCDEIRTEPLLAHIQLDIPDISGGQQEISEEPKPIEKSNSEMEVLLITMLRLQYHHVIMGLHRVFIQFPSYPLTPKTNPKADAHAATALNHAITIIEISHRKLTTHEVLNGLREIYQYIWNAVITIIGFMLAYPYCHRCSRAKRFLNFALEIFDSADSENSLAIRAASLTRHLCGKVDTLVQTLNIGQPSGPVVQSQAQQNNLPLSSWPSTQNEEIIFGGLEGDSLWSWADLVNMDSWPTYCDEVNEAFMDPVNLSI</sequence>
<dbReference type="EMBL" id="JAQJAC010000001">
    <property type="protein sequence ID" value="KAJ5599006.1"/>
    <property type="molecule type" value="Genomic_DNA"/>
</dbReference>
<dbReference type="CDD" id="cd12148">
    <property type="entry name" value="fungal_TF_MHR"/>
    <property type="match status" value="1"/>
</dbReference>
<evidence type="ECO:0000313" key="2">
    <source>
        <dbReference type="EMBL" id="KAJ5599006.1"/>
    </source>
</evidence>
<protein>
    <submittedName>
        <fullName evidence="2">Uncharacterized protein</fullName>
    </submittedName>
</protein>
<keyword evidence="3" id="KW-1185">Reference proteome</keyword>